<dbReference type="Proteomes" id="UP000789702">
    <property type="component" value="Unassembled WGS sequence"/>
</dbReference>
<sequence length="65" mass="7772">KEFYQLSTAYNILTDETECFQMSIFFDLHINVIVRPPKQSLKITDTLDTYNQTYNNDNTRQDDFI</sequence>
<protein>
    <submittedName>
        <fullName evidence="1">11631_t:CDS:1</fullName>
    </submittedName>
</protein>
<accession>A0ACA9P0K0</accession>
<name>A0ACA9P0K0_9GLOM</name>
<gene>
    <name evidence="1" type="ORF">DHETER_LOCUS10652</name>
</gene>
<evidence type="ECO:0000313" key="1">
    <source>
        <dbReference type="EMBL" id="CAG8680974.1"/>
    </source>
</evidence>
<comment type="caution">
    <text evidence="1">The sequence shown here is derived from an EMBL/GenBank/DDBJ whole genome shotgun (WGS) entry which is preliminary data.</text>
</comment>
<keyword evidence="2" id="KW-1185">Reference proteome</keyword>
<feature type="non-terminal residue" evidence="1">
    <location>
        <position position="1"/>
    </location>
</feature>
<organism evidence="1 2">
    <name type="scientific">Dentiscutata heterogama</name>
    <dbReference type="NCBI Taxonomy" id="1316150"/>
    <lineage>
        <taxon>Eukaryota</taxon>
        <taxon>Fungi</taxon>
        <taxon>Fungi incertae sedis</taxon>
        <taxon>Mucoromycota</taxon>
        <taxon>Glomeromycotina</taxon>
        <taxon>Glomeromycetes</taxon>
        <taxon>Diversisporales</taxon>
        <taxon>Gigasporaceae</taxon>
        <taxon>Dentiscutata</taxon>
    </lineage>
</organism>
<dbReference type="EMBL" id="CAJVPU010021376">
    <property type="protein sequence ID" value="CAG8680974.1"/>
    <property type="molecule type" value="Genomic_DNA"/>
</dbReference>
<reference evidence="1" key="1">
    <citation type="submission" date="2021-06" db="EMBL/GenBank/DDBJ databases">
        <authorList>
            <person name="Kallberg Y."/>
            <person name="Tangrot J."/>
            <person name="Rosling A."/>
        </authorList>
    </citation>
    <scope>NUCLEOTIDE SEQUENCE</scope>
    <source>
        <strain evidence="1">IL203A</strain>
    </source>
</reference>
<proteinExistence type="predicted"/>
<evidence type="ECO:0000313" key="2">
    <source>
        <dbReference type="Proteomes" id="UP000789702"/>
    </source>
</evidence>